<dbReference type="AlphaFoldDB" id="A0A6L2Q0R8"/>
<comment type="caution">
    <text evidence="1">The sequence shown here is derived from an EMBL/GenBank/DDBJ whole genome shotgun (WGS) entry which is preliminary data.</text>
</comment>
<dbReference type="EMBL" id="BLKM01012985">
    <property type="protein sequence ID" value="GFG38309.1"/>
    <property type="molecule type" value="Genomic_DNA"/>
</dbReference>
<gene>
    <name evidence="1" type="ORF">Cfor_12190</name>
</gene>
<proteinExistence type="predicted"/>
<organism evidence="1 2">
    <name type="scientific">Coptotermes formosanus</name>
    <name type="common">Formosan subterranean termite</name>
    <dbReference type="NCBI Taxonomy" id="36987"/>
    <lineage>
        <taxon>Eukaryota</taxon>
        <taxon>Metazoa</taxon>
        <taxon>Ecdysozoa</taxon>
        <taxon>Arthropoda</taxon>
        <taxon>Hexapoda</taxon>
        <taxon>Insecta</taxon>
        <taxon>Pterygota</taxon>
        <taxon>Neoptera</taxon>
        <taxon>Polyneoptera</taxon>
        <taxon>Dictyoptera</taxon>
        <taxon>Blattodea</taxon>
        <taxon>Blattoidea</taxon>
        <taxon>Termitoidae</taxon>
        <taxon>Rhinotermitidae</taxon>
        <taxon>Coptotermes</taxon>
    </lineage>
</organism>
<protein>
    <recommendedName>
        <fullName evidence="3">UMA domain-containing protein</fullName>
    </recommendedName>
</protein>
<feature type="non-terminal residue" evidence="1">
    <location>
        <position position="1"/>
    </location>
</feature>
<evidence type="ECO:0000313" key="1">
    <source>
        <dbReference type="EMBL" id="GFG38309.1"/>
    </source>
</evidence>
<dbReference type="OrthoDB" id="5959275at2759"/>
<reference evidence="2" key="1">
    <citation type="submission" date="2020-01" db="EMBL/GenBank/DDBJ databases">
        <title>Draft genome sequence of the Termite Coptotermes fromosanus.</title>
        <authorList>
            <person name="Itakura S."/>
            <person name="Yosikawa Y."/>
            <person name="Umezawa K."/>
        </authorList>
    </citation>
    <scope>NUCLEOTIDE SEQUENCE [LARGE SCALE GENOMIC DNA]</scope>
</reference>
<keyword evidence="2" id="KW-1185">Reference proteome</keyword>
<evidence type="ECO:0000313" key="2">
    <source>
        <dbReference type="Proteomes" id="UP000502823"/>
    </source>
</evidence>
<dbReference type="InParanoid" id="A0A6L2Q0R8"/>
<accession>A0A6L2Q0R8</accession>
<evidence type="ECO:0008006" key="3">
    <source>
        <dbReference type="Google" id="ProtNLM"/>
    </source>
</evidence>
<dbReference type="Proteomes" id="UP000502823">
    <property type="component" value="Unassembled WGS sequence"/>
</dbReference>
<sequence>TAAPIFSLMSLSWLFGSKKKTLDSEPQQQTSELQDDYVLVANAENFQANGEDGESGHCPALPYSLAPDIGMVPHGPSTSTKSTINACHQNFLHGVPFKLYPNNMSLTLDAVNRRRMHASEFLLHISHLNLKSFEYDFLVEKSVVLEAGDRDLG</sequence>
<name>A0A6L2Q0R8_COPFO</name>